<evidence type="ECO:0000259" key="2">
    <source>
        <dbReference type="Pfam" id="PF13635"/>
    </source>
</evidence>
<evidence type="ECO:0000313" key="4">
    <source>
        <dbReference type="Proteomes" id="UP000240322"/>
    </source>
</evidence>
<proteinExistence type="predicted"/>
<evidence type="ECO:0000259" key="1">
    <source>
        <dbReference type="Pfam" id="PF13173"/>
    </source>
</evidence>
<feature type="domain" description="DUF4143" evidence="2">
    <location>
        <begin position="227"/>
        <end position="363"/>
    </location>
</feature>
<name>A0A2R6AZB1_9ARCH</name>
<dbReference type="PANTHER" id="PTHR33295:SF8">
    <property type="entry name" value="AAA+ ATPASE DOMAIN-CONTAINING PROTEIN"/>
    <property type="match status" value="1"/>
</dbReference>
<organism evidence="3 4">
    <name type="scientific">Candidatus Marsarchaeota G2 archaeon OSP_D</name>
    <dbReference type="NCBI Taxonomy" id="1978157"/>
    <lineage>
        <taxon>Archaea</taxon>
        <taxon>Candidatus Marsarchaeota</taxon>
        <taxon>Candidatus Marsarchaeota group 2</taxon>
    </lineage>
</organism>
<dbReference type="SUPFAM" id="SSF52540">
    <property type="entry name" value="P-loop containing nucleoside triphosphate hydrolases"/>
    <property type="match status" value="1"/>
</dbReference>
<feature type="domain" description="AAA" evidence="1">
    <location>
        <begin position="34"/>
        <end position="165"/>
    </location>
</feature>
<gene>
    <name evidence="3" type="ORF">B9Q03_03505</name>
</gene>
<dbReference type="AlphaFoldDB" id="A0A2R6AZB1"/>
<dbReference type="InterPro" id="IPR041682">
    <property type="entry name" value="AAA_14"/>
</dbReference>
<reference evidence="3 4" key="1">
    <citation type="submission" date="2017-04" db="EMBL/GenBank/DDBJ databases">
        <title>Novel microbial lineages endemic to geothermal iron-oxide mats fill important gaps in the evolutionary history of Archaea.</title>
        <authorList>
            <person name="Jay Z.J."/>
            <person name="Beam J.P."/>
            <person name="Dlakic M."/>
            <person name="Rusch D.B."/>
            <person name="Kozubal M.A."/>
            <person name="Inskeep W.P."/>
        </authorList>
    </citation>
    <scope>NUCLEOTIDE SEQUENCE [LARGE SCALE GENOMIC DNA]</scope>
    <source>
        <strain evidence="3">OSP_D</strain>
    </source>
</reference>
<comment type="caution">
    <text evidence="3">The sequence shown here is derived from an EMBL/GenBank/DDBJ whole genome shotgun (WGS) entry which is preliminary data.</text>
</comment>
<evidence type="ECO:0000313" key="3">
    <source>
        <dbReference type="EMBL" id="PSN91727.1"/>
    </source>
</evidence>
<dbReference type="InterPro" id="IPR025420">
    <property type="entry name" value="DUF4143"/>
</dbReference>
<dbReference type="Pfam" id="PF13173">
    <property type="entry name" value="AAA_14"/>
    <property type="match status" value="1"/>
</dbReference>
<protein>
    <submittedName>
        <fullName evidence="3">AAA family ATPase</fullName>
    </submittedName>
</protein>
<dbReference type="Proteomes" id="UP000240322">
    <property type="component" value="Unassembled WGS sequence"/>
</dbReference>
<accession>A0A2R6AZB1</accession>
<dbReference type="EMBL" id="NEXE01000019">
    <property type="protein sequence ID" value="PSN91727.1"/>
    <property type="molecule type" value="Genomic_DNA"/>
</dbReference>
<dbReference type="InterPro" id="IPR027417">
    <property type="entry name" value="P-loop_NTPase"/>
</dbReference>
<sequence length="426" mass="50026">MSVEDFRSVVAEWVTSGIPSVKKREFDLPLEPTSIISVIGPRRAGKTYLLYHTLSRLLARGVPKGNTLYVDFEHPRLTRISVENLDNMLEAFYELSRPDPTMPIYLFLDEIQNVRNYGRWFRKRLNAKFYISGSTSRLSSKGVAEELRGRSIDYTVYPLSFREYLSFKDVAVDRPELILYNREKRGLVLSMLREYLRFGGYPAVVLERDEPEKIRLLRAYFNSVVVRDFANLQPILAEPFVKFVVQNYAGYFSVNRVYNYLRSLGYRLGKEKVLELLNTGVECFFVFPLELFAKSERRRQMNLKKLYVVDTGYPTALGYEFSVGRSMENAVMLELKRREKEVYYWKEYGRSEGQEVDFVITRNYTVEELIQVTYAEESVRERELKALNKAKNETGAKSLTLITWDHYSQQEGVRIIPLWYWLLEQP</sequence>
<dbReference type="Pfam" id="PF13635">
    <property type="entry name" value="DUF4143"/>
    <property type="match status" value="1"/>
</dbReference>
<dbReference type="PANTHER" id="PTHR33295">
    <property type="entry name" value="ATPASE"/>
    <property type="match status" value="1"/>
</dbReference>